<name>A0A2P2N7L1_RHIMU</name>
<dbReference type="AlphaFoldDB" id="A0A2P2N7L1"/>
<dbReference type="EMBL" id="GGEC01057994">
    <property type="protein sequence ID" value="MBX38478.1"/>
    <property type="molecule type" value="Transcribed_RNA"/>
</dbReference>
<evidence type="ECO:0000313" key="1">
    <source>
        <dbReference type="EMBL" id="MBX38478.1"/>
    </source>
</evidence>
<reference evidence="1" key="1">
    <citation type="submission" date="2018-02" db="EMBL/GenBank/DDBJ databases">
        <title>Rhizophora mucronata_Transcriptome.</title>
        <authorList>
            <person name="Meera S.P."/>
            <person name="Sreeshan A."/>
            <person name="Augustine A."/>
        </authorList>
    </citation>
    <scope>NUCLEOTIDE SEQUENCE</scope>
    <source>
        <tissue evidence="1">Leaf</tissue>
    </source>
</reference>
<accession>A0A2P2N7L1</accession>
<organism evidence="1">
    <name type="scientific">Rhizophora mucronata</name>
    <name type="common">Asiatic mangrove</name>
    <dbReference type="NCBI Taxonomy" id="61149"/>
    <lineage>
        <taxon>Eukaryota</taxon>
        <taxon>Viridiplantae</taxon>
        <taxon>Streptophyta</taxon>
        <taxon>Embryophyta</taxon>
        <taxon>Tracheophyta</taxon>
        <taxon>Spermatophyta</taxon>
        <taxon>Magnoliopsida</taxon>
        <taxon>eudicotyledons</taxon>
        <taxon>Gunneridae</taxon>
        <taxon>Pentapetalae</taxon>
        <taxon>rosids</taxon>
        <taxon>fabids</taxon>
        <taxon>Malpighiales</taxon>
        <taxon>Rhizophoraceae</taxon>
        <taxon>Rhizophora</taxon>
    </lineage>
</organism>
<sequence>MIIPHHCTPVIPEAKPILICYLSHLKMISRSGHIGMALPLGLKKALTRTAPG</sequence>
<proteinExistence type="predicted"/>
<protein>
    <submittedName>
        <fullName evidence="1">Uncharacterized protein</fullName>
    </submittedName>
</protein>